<dbReference type="InterPro" id="IPR005801">
    <property type="entry name" value="ADC_synthase"/>
</dbReference>
<reference evidence="2 3" key="1">
    <citation type="submission" date="2021-06" db="EMBL/GenBank/DDBJ databases">
        <title>Genome-based taxonomic framework of Microbacterium strains isolated from marine environment, the description of four new species and reclassification of four preexisting species.</title>
        <authorList>
            <person name="Lee S.D."/>
            <person name="Kim S.-M."/>
            <person name="Byeon Y.-S."/>
            <person name="Yang H.L."/>
            <person name="Kim I.S."/>
        </authorList>
    </citation>
    <scope>NUCLEOTIDE SEQUENCE [LARGE SCALE GENOMIC DNA]</scope>
    <source>
        <strain evidence="2 3">SSW1-36</strain>
    </source>
</reference>
<dbReference type="RefSeq" id="WP_247956340.1">
    <property type="nucleotide sequence ID" value="NZ_CP078077.1"/>
</dbReference>
<dbReference type="EMBL" id="CP078077">
    <property type="protein sequence ID" value="UPL15889.1"/>
    <property type="molecule type" value="Genomic_DNA"/>
</dbReference>
<proteinExistence type="predicted"/>
<dbReference type="PRINTS" id="PR00095">
    <property type="entry name" value="ANTSNTHASEI"/>
</dbReference>
<evidence type="ECO:0000313" key="2">
    <source>
        <dbReference type="EMBL" id="UPL15889.1"/>
    </source>
</evidence>
<dbReference type="PANTHER" id="PTHR11236">
    <property type="entry name" value="AMINOBENZOATE/ANTHRANILATE SYNTHASE"/>
    <property type="match status" value="1"/>
</dbReference>
<dbReference type="Proteomes" id="UP000831963">
    <property type="component" value="Chromosome"/>
</dbReference>
<feature type="domain" description="Chorismate-utilising enzyme C-terminal" evidence="1">
    <location>
        <begin position="173"/>
        <end position="425"/>
    </location>
</feature>
<dbReference type="InterPro" id="IPR019999">
    <property type="entry name" value="Anth_synth_I-like"/>
</dbReference>
<evidence type="ECO:0000259" key="1">
    <source>
        <dbReference type="Pfam" id="PF00425"/>
    </source>
</evidence>
<dbReference type="SUPFAM" id="SSF56322">
    <property type="entry name" value="ADC synthase"/>
    <property type="match status" value="1"/>
</dbReference>
<protein>
    <submittedName>
        <fullName evidence="2">Anthranilate synthase component I family protein</fullName>
    </submittedName>
</protein>
<name>A0ABY4ISY0_9MICO</name>
<gene>
    <name evidence="2" type="ORF">KV396_16060</name>
</gene>
<dbReference type="Gene3D" id="3.60.120.10">
    <property type="entry name" value="Anthranilate synthase"/>
    <property type="match status" value="1"/>
</dbReference>
<accession>A0ABY4ISY0</accession>
<dbReference type="Pfam" id="PF00425">
    <property type="entry name" value="Chorismate_bind"/>
    <property type="match status" value="1"/>
</dbReference>
<evidence type="ECO:0000313" key="3">
    <source>
        <dbReference type="Proteomes" id="UP000831963"/>
    </source>
</evidence>
<sequence length="447" mass="46717">MPHRPPARPLSVWVEPVDVFRVLEASSPEVFWLDAGPDTANGWSFVGVGEPSALPADVALGEVRGAPADGGAADDERPPFRGGWVGWHDYETGAAAAGAPTDGGDADDRASWMRVRRFAAFDHARRRVWVQTDGDFAEWESFVEEAAVAASALPDLPKAPVAGVVAEARHEPAEYASLIERCRDLIRQGIAYQLCLTTRFSASGVGDAVAVYARLRAATPAHHGGFVRIQGRALLSASPEQFLLAADGVIRTRPIKGTRPRSADPIEDAALAAELAVNPKERAENVMIVDLMRNDLSRVCVAGSIRVEGLWVVESYPAVHQLVSTVNGTAAPGATVGSLLDAAFPAGSMTGAPKLSAMTRLHALEGGPRGIYAGCFGYIGIDGAVDLAMVIRSIVIDGERATVGAGGGITWGSDAVAEVAEVATKARAPLAALGAVLPGAWGSDILN</sequence>
<organism evidence="2 3">
    <name type="scientific">Microbacterium galbinum</name>
    <dbReference type="NCBI Taxonomy" id="2851646"/>
    <lineage>
        <taxon>Bacteria</taxon>
        <taxon>Bacillati</taxon>
        <taxon>Actinomycetota</taxon>
        <taxon>Actinomycetes</taxon>
        <taxon>Micrococcales</taxon>
        <taxon>Microbacteriaceae</taxon>
        <taxon>Microbacterium</taxon>
    </lineage>
</organism>
<dbReference type="PANTHER" id="PTHR11236:SF9">
    <property type="entry name" value="ANTHRANILATE SYNTHASE COMPONENT 1"/>
    <property type="match status" value="1"/>
</dbReference>
<dbReference type="InterPro" id="IPR015890">
    <property type="entry name" value="Chorismate_C"/>
</dbReference>
<keyword evidence="3" id="KW-1185">Reference proteome</keyword>